<organism evidence="2 3">
    <name type="scientific">Coccomyxa viridis</name>
    <dbReference type="NCBI Taxonomy" id="1274662"/>
    <lineage>
        <taxon>Eukaryota</taxon>
        <taxon>Viridiplantae</taxon>
        <taxon>Chlorophyta</taxon>
        <taxon>core chlorophytes</taxon>
        <taxon>Trebouxiophyceae</taxon>
        <taxon>Trebouxiophyceae incertae sedis</taxon>
        <taxon>Coccomyxaceae</taxon>
        <taxon>Coccomyxa</taxon>
    </lineage>
</organism>
<reference evidence="2 3" key="1">
    <citation type="submission" date="2024-06" db="EMBL/GenBank/DDBJ databases">
        <authorList>
            <person name="Kraege A."/>
            <person name="Thomma B."/>
        </authorList>
    </citation>
    <scope>NUCLEOTIDE SEQUENCE [LARGE SCALE GENOMIC DNA]</scope>
</reference>
<accession>A0ABP1G5R9</accession>
<evidence type="ECO:0000313" key="2">
    <source>
        <dbReference type="EMBL" id="CAL5226121.1"/>
    </source>
</evidence>
<gene>
    <name evidence="2" type="primary">g8938</name>
    <name evidence="2" type="ORF">VP750_LOCUS8027</name>
</gene>
<name>A0ABP1G5R9_9CHLO</name>
<dbReference type="Proteomes" id="UP001497392">
    <property type="component" value="Unassembled WGS sequence"/>
</dbReference>
<protein>
    <submittedName>
        <fullName evidence="2">G8938 protein</fullName>
    </submittedName>
</protein>
<feature type="compositionally biased region" description="Basic and acidic residues" evidence="1">
    <location>
        <begin position="1"/>
        <end position="20"/>
    </location>
</feature>
<keyword evidence="3" id="KW-1185">Reference proteome</keyword>
<evidence type="ECO:0000313" key="3">
    <source>
        <dbReference type="Proteomes" id="UP001497392"/>
    </source>
</evidence>
<evidence type="ECO:0000256" key="1">
    <source>
        <dbReference type="SAM" id="MobiDB-lite"/>
    </source>
</evidence>
<feature type="region of interest" description="Disordered" evidence="1">
    <location>
        <begin position="1"/>
        <end position="37"/>
    </location>
</feature>
<proteinExistence type="predicted"/>
<dbReference type="EMBL" id="CAXHTA020000015">
    <property type="protein sequence ID" value="CAL5226121.1"/>
    <property type="molecule type" value="Genomic_DNA"/>
</dbReference>
<sequence length="137" mass="14147">MADDKKTGERRQYDRRRGDEGGFAGVDASSPLAGGGECGGSFVGDDLEIGGSTGVEEVDGRGRPVSEDNGPLLLSHGDVLCVVVPVITEGVELALKFMGDGRDDGIVGILEEVLGTSECEGFGPEETVDFTPDLGSD</sequence>
<comment type="caution">
    <text evidence="2">The sequence shown here is derived from an EMBL/GenBank/DDBJ whole genome shotgun (WGS) entry which is preliminary data.</text>
</comment>